<accession>A0A0F9EQB1</accession>
<feature type="domain" description="Aldehyde ferredoxin oxidoreductase C-terminal" evidence="2">
    <location>
        <begin position="1"/>
        <end position="63"/>
    </location>
</feature>
<dbReference type="GO" id="GO:0009055">
    <property type="term" value="F:electron transfer activity"/>
    <property type="evidence" value="ECO:0007669"/>
    <property type="project" value="InterPro"/>
</dbReference>
<dbReference type="GO" id="GO:0051536">
    <property type="term" value="F:iron-sulfur cluster binding"/>
    <property type="evidence" value="ECO:0007669"/>
    <property type="project" value="InterPro"/>
</dbReference>
<evidence type="ECO:0000256" key="1">
    <source>
        <dbReference type="SAM" id="MobiDB-lite"/>
    </source>
</evidence>
<dbReference type="AlphaFoldDB" id="A0A0F9EQB1"/>
<dbReference type="InterPro" id="IPR001203">
    <property type="entry name" value="OxRdtase_Ald_Fedxn_C"/>
</dbReference>
<name>A0A0F9EQB1_9ZZZZ</name>
<dbReference type="Pfam" id="PF01314">
    <property type="entry name" value="AFOR_C"/>
    <property type="match status" value="1"/>
</dbReference>
<feature type="compositionally biased region" description="Basic and acidic residues" evidence="1">
    <location>
        <begin position="1"/>
        <end position="10"/>
    </location>
</feature>
<dbReference type="EMBL" id="LAZR01035975">
    <property type="protein sequence ID" value="KKL26068.1"/>
    <property type="molecule type" value="Genomic_DNA"/>
</dbReference>
<protein>
    <recommendedName>
        <fullName evidence="2">Aldehyde ferredoxin oxidoreductase C-terminal domain-containing protein</fullName>
    </recommendedName>
</protein>
<dbReference type="Gene3D" id="1.10.599.10">
    <property type="entry name" value="Aldehyde Ferredoxin Oxidoreductase Protein, subunit A, domain 3"/>
    <property type="match status" value="1"/>
</dbReference>
<feature type="non-terminal residue" evidence="3">
    <location>
        <position position="1"/>
    </location>
</feature>
<gene>
    <name evidence="3" type="ORF">LCGC14_2398980</name>
</gene>
<feature type="region of interest" description="Disordered" evidence="1">
    <location>
        <begin position="1"/>
        <end position="27"/>
    </location>
</feature>
<proteinExistence type="predicted"/>
<dbReference type="GO" id="GO:0016625">
    <property type="term" value="F:oxidoreductase activity, acting on the aldehyde or oxo group of donors, iron-sulfur protein as acceptor"/>
    <property type="evidence" value="ECO:0007669"/>
    <property type="project" value="InterPro"/>
</dbReference>
<sequence>GFTIEKDLLPKRLFNPKPDGPNAGSKMFEEADFNRSLELFYEIIGCDPKTGRPHRGKLLELDLEWVEALL</sequence>
<organism evidence="3">
    <name type="scientific">marine sediment metagenome</name>
    <dbReference type="NCBI Taxonomy" id="412755"/>
    <lineage>
        <taxon>unclassified sequences</taxon>
        <taxon>metagenomes</taxon>
        <taxon>ecological metagenomes</taxon>
    </lineage>
</organism>
<dbReference type="SUPFAM" id="SSF48310">
    <property type="entry name" value="Aldehyde ferredoxin oxidoreductase, C-terminal domains"/>
    <property type="match status" value="1"/>
</dbReference>
<dbReference type="InterPro" id="IPR013985">
    <property type="entry name" value="Ald_Fedxn_OxRdtase_dom3"/>
</dbReference>
<dbReference type="InterPro" id="IPR036021">
    <property type="entry name" value="Tungsten_al_ferr_oxy-like_C"/>
</dbReference>
<comment type="caution">
    <text evidence="3">The sequence shown here is derived from an EMBL/GenBank/DDBJ whole genome shotgun (WGS) entry which is preliminary data.</text>
</comment>
<evidence type="ECO:0000259" key="2">
    <source>
        <dbReference type="Pfam" id="PF01314"/>
    </source>
</evidence>
<evidence type="ECO:0000313" key="3">
    <source>
        <dbReference type="EMBL" id="KKL26068.1"/>
    </source>
</evidence>
<reference evidence="3" key="1">
    <citation type="journal article" date="2015" name="Nature">
        <title>Complex archaea that bridge the gap between prokaryotes and eukaryotes.</title>
        <authorList>
            <person name="Spang A."/>
            <person name="Saw J.H."/>
            <person name="Jorgensen S.L."/>
            <person name="Zaremba-Niedzwiedzka K."/>
            <person name="Martijn J."/>
            <person name="Lind A.E."/>
            <person name="van Eijk R."/>
            <person name="Schleper C."/>
            <person name="Guy L."/>
            <person name="Ettema T.J."/>
        </authorList>
    </citation>
    <scope>NUCLEOTIDE SEQUENCE</scope>
</reference>